<dbReference type="RefSeq" id="XP_033396161.1">
    <property type="nucleotide sequence ID" value="XM_033540671.1"/>
</dbReference>
<dbReference type="InterPro" id="IPR009959">
    <property type="entry name" value="Cyclase_SnoaL-like"/>
</dbReference>
<dbReference type="SUPFAM" id="SSF54427">
    <property type="entry name" value="NTF2-like"/>
    <property type="match status" value="1"/>
</dbReference>
<dbReference type="AlphaFoldDB" id="A0A6A6BA48"/>
<dbReference type="PANTHER" id="PTHR38436:SF1">
    <property type="entry name" value="ESTER CYCLASE"/>
    <property type="match status" value="1"/>
</dbReference>
<gene>
    <name evidence="1" type="ORF">K452DRAFT_288536</name>
</gene>
<proteinExistence type="predicted"/>
<accession>A0A6A6BA48</accession>
<dbReference type="InterPro" id="IPR032710">
    <property type="entry name" value="NTF2-like_dom_sf"/>
</dbReference>
<name>A0A6A6BA48_9PEZI</name>
<keyword evidence="2" id="KW-1185">Reference proteome</keyword>
<dbReference type="Pfam" id="PF07366">
    <property type="entry name" value="SnoaL"/>
    <property type="match status" value="1"/>
</dbReference>
<protein>
    <recommendedName>
        <fullName evidence="3">SnoaL-like domain-containing protein</fullName>
    </recommendedName>
</protein>
<dbReference type="GO" id="GO:0030638">
    <property type="term" value="P:polyketide metabolic process"/>
    <property type="evidence" value="ECO:0007669"/>
    <property type="project" value="InterPro"/>
</dbReference>
<evidence type="ECO:0008006" key="3">
    <source>
        <dbReference type="Google" id="ProtNLM"/>
    </source>
</evidence>
<dbReference type="OrthoDB" id="2830113at2759"/>
<reference evidence="1" key="1">
    <citation type="journal article" date="2020" name="Stud. Mycol.">
        <title>101 Dothideomycetes genomes: a test case for predicting lifestyles and emergence of pathogens.</title>
        <authorList>
            <person name="Haridas S."/>
            <person name="Albert R."/>
            <person name="Binder M."/>
            <person name="Bloem J."/>
            <person name="Labutti K."/>
            <person name="Salamov A."/>
            <person name="Andreopoulos B."/>
            <person name="Baker S."/>
            <person name="Barry K."/>
            <person name="Bills G."/>
            <person name="Bluhm B."/>
            <person name="Cannon C."/>
            <person name="Castanera R."/>
            <person name="Culley D."/>
            <person name="Daum C."/>
            <person name="Ezra D."/>
            <person name="Gonzalez J."/>
            <person name="Henrissat B."/>
            <person name="Kuo A."/>
            <person name="Liang C."/>
            <person name="Lipzen A."/>
            <person name="Lutzoni F."/>
            <person name="Magnuson J."/>
            <person name="Mondo S."/>
            <person name="Nolan M."/>
            <person name="Ohm R."/>
            <person name="Pangilinan J."/>
            <person name="Park H.-J."/>
            <person name="Ramirez L."/>
            <person name="Alfaro M."/>
            <person name="Sun H."/>
            <person name="Tritt A."/>
            <person name="Yoshinaga Y."/>
            <person name="Zwiers L.-H."/>
            <person name="Turgeon B."/>
            <person name="Goodwin S."/>
            <person name="Spatafora J."/>
            <person name="Crous P."/>
            <person name="Grigoriev I."/>
        </authorList>
    </citation>
    <scope>NUCLEOTIDE SEQUENCE</scope>
    <source>
        <strain evidence="1">CBS 121167</strain>
    </source>
</reference>
<sequence length="130" mass="14691">MDAADLESRYRGYIACLNSRRWDDLHNFVNDSVTYNNAPKTRAEYADMISADVAAADELVFDVKLLVVSGNTVACRLEFECTPIKMFLGLKPTGKRVVFAENVFYRFAEGKIAEVWSLIDREAVREQLSG</sequence>
<dbReference type="PANTHER" id="PTHR38436">
    <property type="entry name" value="POLYKETIDE CYCLASE SNOAL-LIKE DOMAIN"/>
    <property type="match status" value="1"/>
</dbReference>
<dbReference type="Gene3D" id="3.10.450.50">
    <property type="match status" value="1"/>
</dbReference>
<evidence type="ECO:0000313" key="1">
    <source>
        <dbReference type="EMBL" id="KAF2140448.1"/>
    </source>
</evidence>
<dbReference type="GeneID" id="54298167"/>
<evidence type="ECO:0000313" key="2">
    <source>
        <dbReference type="Proteomes" id="UP000799438"/>
    </source>
</evidence>
<dbReference type="EMBL" id="ML995489">
    <property type="protein sequence ID" value="KAF2140448.1"/>
    <property type="molecule type" value="Genomic_DNA"/>
</dbReference>
<dbReference type="Proteomes" id="UP000799438">
    <property type="component" value="Unassembled WGS sequence"/>
</dbReference>
<organism evidence="1 2">
    <name type="scientific">Aplosporella prunicola CBS 121167</name>
    <dbReference type="NCBI Taxonomy" id="1176127"/>
    <lineage>
        <taxon>Eukaryota</taxon>
        <taxon>Fungi</taxon>
        <taxon>Dikarya</taxon>
        <taxon>Ascomycota</taxon>
        <taxon>Pezizomycotina</taxon>
        <taxon>Dothideomycetes</taxon>
        <taxon>Dothideomycetes incertae sedis</taxon>
        <taxon>Botryosphaeriales</taxon>
        <taxon>Aplosporellaceae</taxon>
        <taxon>Aplosporella</taxon>
    </lineage>
</organism>